<feature type="transmembrane region" description="Helical" evidence="6">
    <location>
        <begin position="334"/>
        <end position="358"/>
    </location>
</feature>
<evidence type="ECO:0000256" key="1">
    <source>
        <dbReference type="ARBA" id="ARBA00004429"/>
    </source>
</evidence>
<accession>K5ZQX8</accession>
<keyword evidence="5 6" id="KW-0472">Membrane</keyword>
<evidence type="ECO:0000256" key="5">
    <source>
        <dbReference type="ARBA" id="ARBA00023136"/>
    </source>
</evidence>
<dbReference type="PANTHER" id="PTHR43702:SF3">
    <property type="entry name" value="PROTEIN TSGA"/>
    <property type="match status" value="1"/>
</dbReference>
<keyword evidence="2" id="KW-1003">Cell membrane</keyword>
<evidence type="ECO:0008006" key="9">
    <source>
        <dbReference type="Google" id="ProtNLM"/>
    </source>
</evidence>
<feature type="transmembrane region" description="Helical" evidence="6">
    <location>
        <begin position="370"/>
        <end position="389"/>
    </location>
</feature>
<sequence length="427" mass="44969">MESTKQKNYVLPIAMMFALFAMISFVTGLPQPFGAIVQNEFGASNFEATLGFFANFIAYAFMGIPAGMLLQKIGYKKTALIAIVVGFVGVGIQVLSSKMGFATYVAGAFVSGFSMCMLNTVVNPMLNTLGGGGKKGNQLIQMGGSLNSVSATIVPVLVGYLMGTVVEERTIAKALPALYIAMAIFAVAFLVLFIMNIPEPSLAKANNNAKNEHSPLAFRHFKLGALAIFVYVGIEVGIPHFAGLFMMTPEAGGGLAIDSTIAGSVVGTYWFLMLIGRLVGASLGGKFTSKAMLTVASGVGILFIILAFICPITTMVSMPVFKSDISFGVAQVPISIMFMALCGLCTSIMWGGIFNLAVEGLGKYTEAASGIFMVLVCGGGILPLIQGQIADMSGFMTSYVVILVALAYLLFYALVGCKNVNKDIPVE</sequence>
<evidence type="ECO:0000256" key="4">
    <source>
        <dbReference type="ARBA" id="ARBA00022989"/>
    </source>
</evidence>
<evidence type="ECO:0000313" key="8">
    <source>
        <dbReference type="Proteomes" id="UP000001218"/>
    </source>
</evidence>
<dbReference type="GO" id="GO:0005886">
    <property type="term" value="C:plasma membrane"/>
    <property type="evidence" value="ECO:0007669"/>
    <property type="project" value="UniProtKB-SubCell"/>
</dbReference>
<dbReference type="InterPro" id="IPR050375">
    <property type="entry name" value="MFS_TsgA-like"/>
</dbReference>
<dbReference type="AlphaFoldDB" id="K5ZQX8"/>
<dbReference type="GO" id="GO:0022857">
    <property type="term" value="F:transmembrane transporter activity"/>
    <property type="evidence" value="ECO:0007669"/>
    <property type="project" value="InterPro"/>
</dbReference>
<feature type="transmembrane region" description="Helical" evidence="6">
    <location>
        <begin position="9"/>
        <end position="29"/>
    </location>
</feature>
<feature type="transmembrane region" description="Helical" evidence="6">
    <location>
        <begin position="77"/>
        <end position="95"/>
    </location>
</feature>
<dbReference type="InterPro" id="IPR036259">
    <property type="entry name" value="MFS_trans_sf"/>
</dbReference>
<dbReference type="SUPFAM" id="SSF103473">
    <property type="entry name" value="MFS general substrate transporter"/>
    <property type="match status" value="1"/>
</dbReference>
<evidence type="ECO:0000256" key="3">
    <source>
        <dbReference type="ARBA" id="ARBA00022692"/>
    </source>
</evidence>
<proteinExistence type="predicted"/>
<protein>
    <recommendedName>
        <fullName evidence="9">Major facilitator superfamily (MFS) profile domain-containing protein</fullName>
    </recommendedName>
</protein>
<gene>
    <name evidence="7" type="ORF">HMPREF1077_03493</name>
</gene>
<keyword evidence="3 6" id="KW-0812">Transmembrane</keyword>
<dbReference type="RefSeq" id="WP_008158397.1">
    <property type="nucleotide sequence ID" value="NZ_JH976468.1"/>
</dbReference>
<dbReference type="InterPro" id="IPR011701">
    <property type="entry name" value="MFS"/>
</dbReference>
<dbReference type="PATRIC" id="fig|999419.3.peg.3575"/>
<name>K5ZQX8_9BACT</name>
<evidence type="ECO:0000256" key="2">
    <source>
        <dbReference type="ARBA" id="ARBA00022475"/>
    </source>
</evidence>
<evidence type="ECO:0000313" key="7">
    <source>
        <dbReference type="EMBL" id="EKN05783.1"/>
    </source>
</evidence>
<dbReference type="OrthoDB" id="9786665at2"/>
<comment type="subcellular location">
    <subcellularLocation>
        <location evidence="1">Cell inner membrane</location>
        <topology evidence="1">Multi-pass membrane protein</topology>
    </subcellularLocation>
</comment>
<feature type="transmembrane region" description="Helical" evidence="6">
    <location>
        <begin position="291"/>
        <end position="314"/>
    </location>
</feature>
<dbReference type="Pfam" id="PF07690">
    <property type="entry name" value="MFS_1"/>
    <property type="match status" value="1"/>
</dbReference>
<keyword evidence="4 6" id="KW-1133">Transmembrane helix</keyword>
<comment type="caution">
    <text evidence="7">The sequence shown here is derived from an EMBL/GenBank/DDBJ whole genome shotgun (WGS) entry which is preliminary data.</text>
</comment>
<feature type="transmembrane region" description="Helical" evidence="6">
    <location>
        <begin position="49"/>
        <end position="70"/>
    </location>
</feature>
<feature type="transmembrane region" description="Helical" evidence="6">
    <location>
        <begin position="174"/>
        <end position="195"/>
    </location>
</feature>
<feature type="transmembrane region" description="Helical" evidence="6">
    <location>
        <begin position="254"/>
        <end position="279"/>
    </location>
</feature>
<feature type="transmembrane region" description="Helical" evidence="6">
    <location>
        <begin position="143"/>
        <end position="162"/>
    </location>
</feature>
<reference evidence="7 8" key="1">
    <citation type="submission" date="2012-02" db="EMBL/GenBank/DDBJ databases">
        <title>The Genome Sequence of Parabacteroides johnsonii CL02T12C29.</title>
        <authorList>
            <consortium name="The Broad Institute Genome Sequencing Platform"/>
            <person name="Earl A."/>
            <person name="Ward D."/>
            <person name="Feldgarden M."/>
            <person name="Gevers D."/>
            <person name="Zitomersky N.L."/>
            <person name="Coyne M.J."/>
            <person name="Comstock L.E."/>
            <person name="Young S.K."/>
            <person name="Zeng Q."/>
            <person name="Gargeya S."/>
            <person name="Fitzgerald M."/>
            <person name="Haas B."/>
            <person name="Abouelleil A."/>
            <person name="Alvarado L."/>
            <person name="Arachchi H.M."/>
            <person name="Berlin A."/>
            <person name="Chapman S.B."/>
            <person name="Gearin G."/>
            <person name="Goldberg J."/>
            <person name="Griggs A."/>
            <person name="Gujja S."/>
            <person name="Hansen M."/>
            <person name="Heiman D."/>
            <person name="Howarth C."/>
            <person name="Larimer J."/>
            <person name="Lui A."/>
            <person name="MacDonald P.J.P."/>
            <person name="McCowen C."/>
            <person name="Montmayeur A."/>
            <person name="Murphy C."/>
            <person name="Neiman D."/>
            <person name="Pearson M."/>
            <person name="Priest M."/>
            <person name="Roberts A."/>
            <person name="Saif S."/>
            <person name="Shea T."/>
            <person name="Sisk P."/>
            <person name="Stolte C."/>
            <person name="Sykes S."/>
            <person name="Wortman J."/>
            <person name="Nusbaum C."/>
            <person name="Birren B."/>
        </authorList>
    </citation>
    <scope>NUCLEOTIDE SEQUENCE [LARGE SCALE GENOMIC DNA]</scope>
    <source>
        <strain evidence="7 8">CL02T12C29</strain>
    </source>
</reference>
<dbReference type="eggNOG" id="COG0738">
    <property type="taxonomic scope" value="Bacteria"/>
</dbReference>
<dbReference type="Proteomes" id="UP000001218">
    <property type="component" value="Unassembled WGS sequence"/>
</dbReference>
<dbReference type="Gene3D" id="1.20.1250.20">
    <property type="entry name" value="MFS general substrate transporter like domains"/>
    <property type="match status" value="2"/>
</dbReference>
<dbReference type="EMBL" id="AGZP01000035">
    <property type="protein sequence ID" value="EKN05783.1"/>
    <property type="molecule type" value="Genomic_DNA"/>
</dbReference>
<organism evidence="7 8">
    <name type="scientific">Parabacteroides johnsonii CL02T12C29</name>
    <dbReference type="NCBI Taxonomy" id="999419"/>
    <lineage>
        <taxon>Bacteria</taxon>
        <taxon>Pseudomonadati</taxon>
        <taxon>Bacteroidota</taxon>
        <taxon>Bacteroidia</taxon>
        <taxon>Bacteroidales</taxon>
        <taxon>Tannerellaceae</taxon>
        <taxon>Parabacteroides</taxon>
    </lineage>
</organism>
<feature type="transmembrane region" description="Helical" evidence="6">
    <location>
        <begin position="101"/>
        <end position="122"/>
    </location>
</feature>
<feature type="transmembrane region" description="Helical" evidence="6">
    <location>
        <begin position="395"/>
        <end position="415"/>
    </location>
</feature>
<dbReference type="HOGENOM" id="CLU_028452_2_1_10"/>
<evidence type="ECO:0000256" key="6">
    <source>
        <dbReference type="SAM" id="Phobius"/>
    </source>
</evidence>
<dbReference type="PANTHER" id="PTHR43702">
    <property type="entry name" value="L-FUCOSE-PROTON SYMPORTER"/>
    <property type="match status" value="1"/>
</dbReference>
<feature type="transmembrane region" description="Helical" evidence="6">
    <location>
        <begin position="216"/>
        <end position="234"/>
    </location>
</feature>